<dbReference type="SMART" id="SM00479">
    <property type="entry name" value="EXOIII"/>
    <property type="match status" value="1"/>
</dbReference>
<dbReference type="EMBL" id="UESZ01000001">
    <property type="protein sequence ID" value="SSA33074.1"/>
    <property type="molecule type" value="Genomic_DNA"/>
</dbReference>
<dbReference type="SUPFAM" id="SSF53098">
    <property type="entry name" value="Ribonuclease H-like"/>
    <property type="match status" value="1"/>
</dbReference>
<dbReference type="CDD" id="cd06135">
    <property type="entry name" value="Orn"/>
    <property type="match status" value="1"/>
</dbReference>
<keyword evidence="1" id="KW-0540">Nuclease</keyword>
<dbReference type="Pfam" id="PF00929">
    <property type="entry name" value="RNase_T"/>
    <property type="match status" value="1"/>
</dbReference>
<keyword evidence="3" id="KW-0269">Exonuclease</keyword>
<accession>A0A2Y8ZMR1</accession>
<evidence type="ECO:0000313" key="5">
    <source>
        <dbReference type="EMBL" id="SSA33074.1"/>
    </source>
</evidence>
<feature type="domain" description="Exonuclease" evidence="4">
    <location>
        <begin position="9"/>
        <end position="181"/>
    </location>
</feature>
<dbReference type="RefSeq" id="WP_109683817.1">
    <property type="nucleotide sequence ID" value="NZ_QGDN01000001.1"/>
</dbReference>
<keyword evidence="2" id="KW-0378">Hydrolase</keyword>
<dbReference type="Gene3D" id="3.30.420.10">
    <property type="entry name" value="Ribonuclease H-like superfamily/Ribonuclease H"/>
    <property type="match status" value="1"/>
</dbReference>
<dbReference type="AlphaFoldDB" id="A0A2Y8ZMR1"/>
<name>A0A2Y8ZMR1_9MICO</name>
<protein>
    <submittedName>
        <fullName evidence="5">Oligoribonuclease</fullName>
    </submittedName>
</protein>
<evidence type="ECO:0000256" key="1">
    <source>
        <dbReference type="ARBA" id="ARBA00022722"/>
    </source>
</evidence>
<dbReference type="InterPro" id="IPR022894">
    <property type="entry name" value="Oligoribonuclease"/>
</dbReference>
<dbReference type="InterPro" id="IPR036397">
    <property type="entry name" value="RNaseH_sf"/>
</dbReference>
<keyword evidence="6" id="KW-1185">Reference proteome</keyword>
<reference evidence="6" key="1">
    <citation type="submission" date="2016-10" db="EMBL/GenBank/DDBJ databases">
        <authorList>
            <person name="Varghese N."/>
            <person name="Submissions S."/>
        </authorList>
    </citation>
    <scope>NUCLEOTIDE SEQUENCE [LARGE SCALE GENOMIC DNA]</scope>
    <source>
        <strain evidence="6">DSM 22951</strain>
    </source>
</reference>
<dbReference type="InterPro" id="IPR013520">
    <property type="entry name" value="Ribonucl_H"/>
</dbReference>
<dbReference type="GO" id="GO:0000175">
    <property type="term" value="F:3'-5'-RNA exonuclease activity"/>
    <property type="evidence" value="ECO:0007669"/>
    <property type="project" value="InterPro"/>
</dbReference>
<evidence type="ECO:0000259" key="4">
    <source>
        <dbReference type="SMART" id="SM00479"/>
    </source>
</evidence>
<sequence>MSSKLASATLLWVDLEMTGLDPVEDRILEVAAIATDWEFAESGTLEAVQHVDPERVKQRMVGEFWEKFSHVRAALVAQNESGTPAEDVEDRLLAFVDEHFPGEAPVVLAGNSIHQDRKFIDREWPRLAKRLHYRMLDVSSWKLVMQGKYGVTHAKGEAHRALDDIRESIAELADYTSYLQVPEKG</sequence>
<dbReference type="NCBIfam" id="NF003765">
    <property type="entry name" value="PRK05359.1"/>
    <property type="match status" value="1"/>
</dbReference>
<proteinExistence type="predicted"/>
<organism evidence="5 6">
    <name type="scientific">Branchiibius hedensis</name>
    <dbReference type="NCBI Taxonomy" id="672460"/>
    <lineage>
        <taxon>Bacteria</taxon>
        <taxon>Bacillati</taxon>
        <taxon>Actinomycetota</taxon>
        <taxon>Actinomycetes</taxon>
        <taxon>Micrococcales</taxon>
        <taxon>Dermacoccaceae</taxon>
        <taxon>Branchiibius</taxon>
    </lineage>
</organism>
<evidence type="ECO:0000256" key="3">
    <source>
        <dbReference type="ARBA" id="ARBA00022839"/>
    </source>
</evidence>
<dbReference type="GO" id="GO:0003676">
    <property type="term" value="F:nucleic acid binding"/>
    <property type="evidence" value="ECO:0007669"/>
    <property type="project" value="InterPro"/>
</dbReference>
<evidence type="ECO:0000313" key="6">
    <source>
        <dbReference type="Proteomes" id="UP000250028"/>
    </source>
</evidence>
<gene>
    <name evidence="5" type="ORF">SAMN04489750_0345</name>
</gene>
<dbReference type="Proteomes" id="UP000250028">
    <property type="component" value="Unassembled WGS sequence"/>
</dbReference>
<evidence type="ECO:0000256" key="2">
    <source>
        <dbReference type="ARBA" id="ARBA00022801"/>
    </source>
</evidence>
<dbReference type="OrthoDB" id="3240518at2"/>
<dbReference type="InterPro" id="IPR012337">
    <property type="entry name" value="RNaseH-like_sf"/>
</dbReference>